<organism evidence="1 2">
    <name type="scientific">Roseateles hydrophilus</name>
    <dbReference type="NCBI Taxonomy" id="2975054"/>
    <lineage>
        <taxon>Bacteria</taxon>
        <taxon>Pseudomonadati</taxon>
        <taxon>Pseudomonadota</taxon>
        <taxon>Betaproteobacteria</taxon>
        <taxon>Burkholderiales</taxon>
        <taxon>Sphaerotilaceae</taxon>
        <taxon>Roseateles</taxon>
    </lineage>
</organism>
<evidence type="ECO:0000313" key="1">
    <source>
        <dbReference type="EMBL" id="MCY4745686.1"/>
    </source>
</evidence>
<dbReference type="EMBL" id="JAPPUY010000003">
    <property type="protein sequence ID" value="MCY4745686.1"/>
    <property type="molecule type" value="Genomic_DNA"/>
</dbReference>
<accession>A0ACC6CB67</accession>
<name>A0ACC6CB67_9BURK</name>
<evidence type="ECO:0000313" key="2">
    <source>
        <dbReference type="Proteomes" id="UP001076464"/>
    </source>
</evidence>
<sequence length="62" mass="7070">MQWYLDHPPMLAAWFSEALWHLELVLGKRKEHWALAAGSDALRGGIVDLLAIVRALLPYPDF</sequence>
<gene>
    <name evidence="1" type="ORF">NYO99_11950</name>
</gene>
<dbReference type="Proteomes" id="UP001076464">
    <property type="component" value="Unassembled WGS sequence"/>
</dbReference>
<comment type="caution">
    <text evidence="1">The sequence shown here is derived from an EMBL/GenBank/DDBJ whole genome shotgun (WGS) entry which is preliminary data.</text>
</comment>
<keyword evidence="2" id="KW-1185">Reference proteome</keyword>
<proteinExistence type="predicted"/>
<reference evidence="1" key="1">
    <citation type="submission" date="2022-08" db="EMBL/GenBank/DDBJ databases">
        <title>Genome sequencing of Pelomonas sp. UHG3.</title>
        <authorList>
            <person name="So Y."/>
        </authorList>
    </citation>
    <scope>NUCLEOTIDE SEQUENCE</scope>
    <source>
        <strain evidence="1">UHG3</strain>
    </source>
</reference>
<protein>
    <submittedName>
        <fullName evidence="1">Uncharacterized protein</fullName>
    </submittedName>
</protein>